<dbReference type="AlphaFoldDB" id="A0A409WEI7"/>
<dbReference type="Proteomes" id="UP000283269">
    <property type="component" value="Unassembled WGS sequence"/>
</dbReference>
<evidence type="ECO:0000256" key="1">
    <source>
        <dbReference type="ARBA" id="ARBA00010609"/>
    </source>
</evidence>
<protein>
    <recommendedName>
        <fullName evidence="3">Plastocyanin-like domain-containing protein</fullName>
    </recommendedName>
</protein>
<proteinExistence type="inferred from homology"/>
<dbReference type="InterPro" id="IPR008972">
    <property type="entry name" value="Cupredoxin"/>
</dbReference>
<evidence type="ECO:0000259" key="3">
    <source>
        <dbReference type="Pfam" id="PF07732"/>
    </source>
</evidence>
<keyword evidence="5" id="KW-1185">Reference proteome</keyword>
<evidence type="ECO:0000313" key="5">
    <source>
        <dbReference type="Proteomes" id="UP000283269"/>
    </source>
</evidence>
<dbReference type="EMBL" id="NHYD01003457">
    <property type="protein sequence ID" value="PPQ76880.1"/>
    <property type="molecule type" value="Genomic_DNA"/>
</dbReference>
<comment type="similarity">
    <text evidence="1">Belongs to the multicopper oxidase family.</text>
</comment>
<dbReference type="STRING" id="93625.A0A409WEI7"/>
<feature type="domain" description="Plastocyanin-like" evidence="3">
    <location>
        <begin position="29"/>
        <end position="70"/>
    </location>
</feature>
<dbReference type="SUPFAM" id="SSF49503">
    <property type="entry name" value="Cupredoxins"/>
    <property type="match status" value="1"/>
</dbReference>
<name>A0A409WEI7_PSICY</name>
<sequence>MQLFVFKSTALALIFAKLLLGAHVNVNASIAPDGFSRSTVLINGVFPGSLIQVQKDDTLRISVNNKLTDSAMRYACAFLSPYSCYL</sequence>
<dbReference type="Pfam" id="PF07732">
    <property type="entry name" value="Cu-oxidase_3"/>
    <property type="match status" value="1"/>
</dbReference>
<dbReference type="OrthoDB" id="2121828at2759"/>
<reference evidence="4 5" key="1">
    <citation type="journal article" date="2018" name="Evol. Lett.">
        <title>Horizontal gene cluster transfer increased hallucinogenic mushroom diversity.</title>
        <authorList>
            <person name="Reynolds H.T."/>
            <person name="Vijayakumar V."/>
            <person name="Gluck-Thaler E."/>
            <person name="Korotkin H.B."/>
            <person name="Matheny P.B."/>
            <person name="Slot J.C."/>
        </authorList>
    </citation>
    <scope>NUCLEOTIDE SEQUENCE [LARGE SCALE GENOMIC DNA]</scope>
    <source>
        <strain evidence="4 5">2631</strain>
    </source>
</reference>
<feature type="signal peptide" evidence="2">
    <location>
        <begin position="1"/>
        <end position="21"/>
    </location>
</feature>
<dbReference type="InterPro" id="IPR011707">
    <property type="entry name" value="Cu-oxidase-like_N"/>
</dbReference>
<gene>
    <name evidence="4" type="ORF">CVT25_008628</name>
</gene>
<feature type="chain" id="PRO_5019287104" description="Plastocyanin-like domain-containing protein" evidence="2">
    <location>
        <begin position="22"/>
        <end position="86"/>
    </location>
</feature>
<evidence type="ECO:0000313" key="4">
    <source>
        <dbReference type="EMBL" id="PPQ76880.1"/>
    </source>
</evidence>
<keyword evidence="2" id="KW-0732">Signal</keyword>
<dbReference type="GO" id="GO:0005507">
    <property type="term" value="F:copper ion binding"/>
    <property type="evidence" value="ECO:0007669"/>
    <property type="project" value="InterPro"/>
</dbReference>
<organism evidence="4 5">
    <name type="scientific">Psilocybe cyanescens</name>
    <dbReference type="NCBI Taxonomy" id="93625"/>
    <lineage>
        <taxon>Eukaryota</taxon>
        <taxon>Fungi</taxon>
        <taxon>Dikarya</taxon>
        <taxon>Basidiomycota</taxon>
        <taxon>Agaricomycotina</taxon>
        <taxon>Agaricomycetes</taxon>
        <taxon>Agaricomycetidae</taxon>
        <taxon>Agaricales</taxon>
        <taxon>Agaricineae</taxon>
        <taxon>Strophariaceae</taxon>
        <taxon>Psilocybe</taxon>
    </lineage>
</organism>
<dbReference type="Gene3D" id="2.60.40.420">
    <property type="entry name" value="Cupredoxins - blue copper proteins"/>
    <property type="match status" value="1"/>
</dbReference>
<evidence type="ECO:0000256" key="2">
    <source>
        <dbReference type="SAM" id="SignalP"/>
    </source>
</evidence>
<accession>A0A409WEI7</accession>
<comment type="caution">
    <text evidence="4">The sequence shown here is derived from an EMBL/GenBank/DDBJ whole genome shotgun (WGS) entry which is preliminary data.</text>
</comment>
<dbReference type="InParanoid" id="A0A409WEI7"/>